<dbReference type="InterPro" id="IPR058600">
    <property type="entry name" value="YhjD-like"/>
</dbReference>
<proteinExistence type="predicted"/>
<evidence type="ECO:0000313" key="2">
    <source>
        <dbReference type="Proteomes" id="UP001300012"/>
    </source>
</evidence>
<dbReference type="Pfam" id="PF26325">
    <property type="entry name" value="YhjD"/>
    <property type="match status" value="1"/>
</dbReference>
<organism evidence="1 2">
    <name type="scientific">Paenibacillus radicis</name>
    <name type="common">ex Xue et al. 2023</name>
    <dbReference type="NCBI Taxonomy" id="2972489"/>
    <lineage>
        <taxon>Bacteria</taxon>
        <taxon>Bacillati</taxon>
        <taxon>Bacillota</taxon>
        <taxon>Bacilli</taxon>
        <taxon>Bacillales</taxon>
        <taxon>Paenibacillaceae</taxon>
        <taxon>Paenibacillus</taxon>
    </lineage>
</organism>
<sequence>MADKMNKYIQTNPAQLVTPGELLLVKMELILSIMLDVLQSDIQKIKQANLKLNVLYALSLSNAHESVHSELMELRVELRKRDIKILEEIRAKDGVQAQFICRGYDHNLLIQWKKVRAAIVQKGSQYWDISLTDSE</sequence>
<dbReference type="RefSeq" id="WP_258215233.1">
    <property type="nucleotide sequence ID" value="NZ_JANQBD010000015.1"/>
</dbReference>
<dbReference type="Proteomes" id="UP001300012">
    <property type="component" value="Unassembled WGS sequence"/>
</dbReference>
<reference evidence="1 2" key="1">
    <citation type="submission" date="2022-08" db="EMBL/GenBank/DDBJ databases">
        <title>Paenibacillus endoradicis sp. nov., Paenibacillus radicibacter sp. nov and Paenibacillus pararadicis sp. nov., three cold-adapted plant growth-promoting bacteria isolated from root of Larix gmelinii in Great Khingan.</title>
        <authorList>
            <person name="Xue H."/>
        </authorList>
    </citation>
    <scope>NUCLEOTIDE SEQUENCE [LARGE SCALE GENOMIC DNA]</scope>
    <source>
        <strain evidence="1 2">N5-1-1-5</strain>
    </source>
</reference>
<gene>
    <name evidence="1" type="ORF">NV381_21005</name>
</gene>
<evidence type="ECO:0000313" key="1">
    <source>
        <dbReference type="EMBL" id="MCR8633668.1"/>
    </source>
</evidence>
<protein>
    <submittedName>
        <fullName evidence="1">Uncharacterized protein</fullName>
    </submittedName>
</protein>
<comment type="caution">
    <text evidence="1">The sequence shown here is derived from an EMBL/GenBank/DDBJ whole genome shotgun (WGS) entry which is preliminary data.</text>
</comment>
<name>A0ABT1YKF3_9BACL</name>
<dbReference type="EMBL" id="JANQBD010000015">
    <property type="protein sequence ID" value="MCR8633668.1"/>
    <property type="molecule type" value="Genomic_DNA"/>
</dbReference>
<keyword evidence="2" id="KW-1185">Reference proteome</keyword>
<accession>A0ABT1YKF3</accession>